<dbReference type="AlphaFoldDB" id="E4KNY6"/>
<keyword evidence="1" id="KW-0472">Membrane</keyword>
<feature type="transmembrane region" description="Helical" evidence="1">
    <location>
        <begin position="78"/>
        <end position="98"/>
    </location>
</feature>
<evidence type="ECO:0000313" key="3">
    <source>
        <dbReference type="Proteomes" id="UP000005990"/>
    </source>
</evidence>
<dbReference type="Pfam" id="PF09515">
    <property type="entry name" value="Thia_YuaJ"/>
    <property type="match status" value="1"/>
</dbReference>
<gene>
    <name evidence="2" type="ORF">HMPREF9257_1268</name>
</gene>
<feature type="transmembrane region" description="Helical" evidence="1">
    <location>
        <begin position="118"/>
        <end position="142"/>
    </location>
</feature>
<dbReference type="Proteomes" id="UP000005990">
    <property type="component" value="Unassembled WGS sequence"/>
</dbReference>
<dbReference type="OrthoDB" id="2166942at2"/>
<name>E4KNY6_9LACT</name>
<keyword evidence="1" id="KW-0812">Transmembrane</keyword>
<organism evidence="2 3">
    <name type="scientific">Eremococcus coleocola ACS-139-V-Col8</name>
    <dbReference type="NCBI Taxonomy" id="908337"/>
    <lineage>
        <taxon>Bacteria</taxon>
        <taxon>Bacillati</taxon>
        <taxon>Bacillota</taxon>
        <taxon>Bacilli</taxon>
        <taxon>Lactobacillales</taxon>
        <taxon>Aerococcaceae</taxon>
        <taxon>Eremococcus</taxon>
    </lineage>
</organism>
<proteinExistence type="predicted"/>
<comment type="caution">
    <text evidence="2">The sequence shown here is derived from an EMBL/GenBank/DDBJ whole genome shotgun (WGS) entry which is preliminary data.</text>
</comment>
<feature type="transmembrane region" description="Helical" evidence="1">
    <location>
        <begin position="55"/>
        <end position="72"/>
    </location>
</feature>
<dbReference type="GO" id="GO:0015234">
    <property type="term" value="F:thiamine transmembrane transporter activity"/>
    <property type="evidence" value="ECO:0007669"/>
    <property type="project" value="InterPro"/>
</dbReference>
<sequence length="199" mass="22321">MNKRTRRLLGDCLIALILALGLAFVAYQVLNNQLPYRFALFLIPLIWLGLRQGAPAAILTGALAVLGVGWFIGQEHQWLPLILRYLVPVMSLVLLGLFTKNTQKTLNNRRYSSVYLNIITASILVSVVYYLLAFLLASYLLQASNQFSLTSLNFWLSCLLTGLITGGILSIMARLWPKLIIPPHSRYLSRKETSSLLND</sequence>
<accession>E4KNY6</accession>
<evidence type="ECO:0008006" key="4">
    <source>
        <dbReference type="Google" id="ProtNLM"/>
    </source>
</evidence>
<dbReference type="EMBL" id="AENN01000015">
    <property type="protein sequence ID" value="EFR31339.1"/>
    <property type="molecule type" value="Genomic_DNA"/>
</dbReference>
<evidence type="ECO:0000256" key="1">
    <source>
        <dbReference type="SAM" id="Phobius"/>
    </source>
</evidence>
<keyword evidence="3" id="KW-1185">Reference proteome</keyword>
<dbReference type="InterPro" id="IPR012651">
    <property type="entry name" value="Thia_Transptr_ThiT"/>
</dbReference>
<feature type="transmembrane region" description="Helical" evidence="1">
    <location>
        <begin position="154"/>
        <end position="176"/>
    </location>
</feature>
<dbReference type="STRING" id="908337.HMPREF9257_1268"/>
<evidence type="ECO:0000313" key="2">
    <source>
        <dbReference type="EMBL" id="EFR31339.1"/>
    </source>
</evidence>
<dbReference type="Gene3D" id="1.10.1760.20">
    <property type="match status" value="1"/>
</dbReference>
<keyword evidence="1" id="KW-1133">Transmembrane helix</keyword>
<protein>
    <recommendedName>
        <fullName evidence="4">Thiamine transporter protein (Thia_YuaJ)</fullName>
    </recommendedName>
</protein>
<feature type="transmembrane region" description="Helical" evidence="1">
    <location>
        <begin position="12"/>
        <end position="28"/>
    </location>
</feature>
<reference evidence="2 3" key="1">
    <citation type="submission" date="2010-10" db="EMBL/GenBank/DDBJ databases">
        <authorList>
            <person name="Durkin A.S."/>
            <person name="Madupu R."/>
            <person name="Torralba M."/>
            <person name="Gillis M."/>
            <person name="Methe B."/>
            <person name="Sutton G."/>
            <person name="Nelson K.E."/>
        </authorList>
    </citation>
    <scope>NUCLEOTIDE SEQUENCE [LARGE SCALE GENOMIC DNA]</scope>
    <source>
        <strain evidence="2 3">ACS-139-V-Col8</strain>
    </source>
</reference>
<dbReference type="eggNOG" id="COG3859">
    <property type="taxonomic scope" value="Bacteria"/>
</dbReference>
<dbReference type="RefSeq" id="WP_006418542.1">
    <property type="nucleotide sequence ID" value="NZ_AENN01000015.1"/>
</dbReference>
<dbReference type="GO" id="GO:0005886">
    <property type="term" value="C:plasma membrane"/>
    <property type="evidence" value="ECO:0007669"/>
    <property type="project" value="InterPro"/>
</dbReference>